<keyword evidence="2" id="KW-1185">Reference proteome</keyword>
<evidence type="ECO:0000313" key="1">
    <source>
        <dbReference type="EMBL" id="WVZ67963.1"/>
    </source>
</evidence>
<dbReference type="AlphaFoldDB" id="A0AAQ3WND1"/>
<dbReference type="EMBL" id="CP144748">
    <property type="protein sequence ID" value="WVZ67963.1"/>
    <property type="molecule type" value="Genomic_DNA"/>
</dbReference>
<gene>
    <name evidence="1" type="ORF">U9M48_016973</name>
</gene>
<name>A0AAQ3WND1_PASNO</name>
<organism evidence="1 2">
    <name type="scientific">Paspalum notatum var. saurae</name>
    <dbReference type="NCBI Taxonomy" id="547442"/>
    <lineage>
        <taxon>Eukaryota</taxon>
        <taxon>Viridiplantae</taxon>
        <taxon>Streptophyta</taxon>
        <taxon>Embryophyta</taxon>
        <taxon>Tracheophyta</taxon>
        <taxon>Spermatophyta</taxon>
        <taxon>Magnoliopsida</taxon>
        <taxon>Liliopsida</taxon>
        <taxon>Poales</taxon>
        <taxon>Poaceae</taxon>
        <taxon>PACMAD clade</taxon>
        <taxon>Panicoideae</taxon>
        <taxon>Andropogonodae</taxon>
        <taxon>Paspaleae</taxon>
        <taxon>Paspalinae</taxon>
        <taxon>Paspalum</taxon>
    </lineage>
</organism>
<dbReference type="Proteomes" id="UP001341281">
    <property type="component" value="Chromosome 04"/>
</dbReference>
<evidence type="ECO:0000313" key="2">
    <source>
        <dbReference type="Proteomes" id="UP001341281"/>
    </source>
</evidence>
<proteinExistence type="predicted"/>
<protein>
    <submittedName>
        <fullName evidence="1">Uncharacterized protein</fullName>
    </submittedName>
</protein>
<sequence>MLAAPHWIPGSSRADRGLAGRRELGAEAGASFPSFAAAASEGDWVRRRESGIPSFRLVLIASSLCCEMDWKCEVSSCPRCVLDVFKASSSVLRGGRRKCPGGSKDYALSEHHKGTLNKILNIHAPGELLVIIKSEQMVDNHPTVAMRPNLPAPPTDDPISSLHLPAALTSILPPPLLPPPWPFPLRGLAHFLQMKFSGTSSKSLIPEHLVCCQTPHMSHASIRSPSSSLAPHEQSTVQFSKPLSILNCTILR</sequence>
<reference evidence="1 2" key="1">
    <citation type="submission" date="2024-02" db="EMBL/GenBank/DDBJ databases">
        <title>High-quality chromosome-scale genome assembly of Pensacola bahiagrass (Paspalum notatum Flugge var. saurae).</title>
        <authorList>
            <person name="Vega J.M."/>
            <person name="Podio M."/>
            <person name="Orjuela J."/>
            <person name="Siena L.A."/>
            <person name="Pessino S.C."/>
            <person name="Combes M.C."/>
            <person name="Mariac C."/>
            <person name="Albertini E."/>
            <person name="Pupilli F."/>
            <person name="Ortiz J.P.A."/>
            <person name="Leblanc O."/>
        </authorList>
    </citation>
    <scope>NUCLEOTIDE SEQUENCE [LARGE SCALE GENOMIC DNA]</scope>
    <source>
        <strain evidence="1">R1</strain>
        <tissue evidence="1">Leaf</tissue>
    </source>
</reference>
<accession>A0AAQ3WND1</accession>